<proteinExistence type="inferred from homology"/>
<dbReference type="Gene3D" id="3.40.50.720">
    <property type="entry name" value="NAD(P)-binding Rossmann-like Domain"/>
    <property type="match status" value="1"/>
</dbReference>
<dbReference type="GeneID" id="54472781"/>
<accession>A0A6A6PFW4</accession>
<reference evidence="3" key="1">
    <citation type="journal article" date="2020" name="Stud. Mycol.">
        <title>101 Dothideomycetes genomes: a test case for predicting lifestyles and emergence of pathogens.</title>
        <authorList>
            <person name="Haridas S."/>
            <person name="Albert R."/>
            <person name="Binder M."/>
            <person name="Bloem J."/>
            <person name="Labutti K."/>
            <person name="Salamov A."/>
            <person name="Andreopoulos B."/>
            <person name="Baker S."/>
            <person name="Barry K."/>
            <person name="Bills G."/>
            <person name="Bluhm B."/>
            <person name="Cannon C."/>
            <person name="Castanera R."/>
            <person name="Culley D."/>
            <person name="Daum C."/>
            <person name="Ezra D."/>
            <person name="Gonzalez J."/>
            <person name="Henrissat B."/>
            <person name="Kuo A."/>
            <person name="Liang C."/>
            <person name="Lipzen A."/>
            <person name="Lutzoni F."/>
            <person name="Magnuson J."/>
            <person name="Mondo S."/>
            <person name="Nolan M."/>
            <person name="Ohm R."/>
            <person name="Pangilinan J."/>
            <person name="Park H.-J."/>
            <person name="Ramirez L."/>
            <person name="Alfaro M."/>
            <person name="Sun H."/>
            <person name="Tritt A."/>
            <person name="Yoshinaga Y."/>
            <person name="Zwiers L.-H."/>
            <person name="Turgeon B."/>
            <person name="Goodwin S."/>
            <person name="Spatafora J."/>
            <person name="Crous P."/>
            <person name="Grigoriev I."/>
        </authorList>
    </citation>
    <scope>NUCLEOTIDE SEQUENCE</scope>
    <source>
        <strain evidence="3">CBS 113389</strain>
    </source>
</reference>
<dbReference type="Pfam" id="PF00106">
    <property type="entry name" value="adh_short"/>
    <property type="match status" value="1"/>
</dbReference>
<evidence type="ECO:0000313" key="3">
    <source>
        <dbReference type="EMBL" id="KAF2478868.1"/>
    </source>
</evidence>
<dbReference type="OrthoDB" id="37659at2759"/>
<dbReference type="RefSeq" id="XP_033585438.1">
    <property type="nucleotide sequence ID" value="XM_033731779.1"/>
</dbReference>
<dbReference type="PANTHER" id="PTHR43669:SF11">
    <property type="entry name" value="SHORT-CHAIN DEHYDROGENASE_OXIDOREDUCTASE"/>
    <property type="match status" value="1"/>
</dbReference>
<dbReference type="Proteomes" id="UP000799767">
    <property type="component" value="Unassembled WGS sequence"/>
</dbReference>
<sequence length="252" mass="27791">MNTILIIGGTSGIGEVFAKRFQSMGKKVIITGRRKERLAKLEKEGFGTYAFDMADLSSAASHVEKLFSTYPDIDTVWINGGIQNHFDVTDVSSIDDKEIEREITTNYMAPVILARHFIPRLLAQKKETQLMITSSGLGFVPVGRMFPVYCSTKAGIHSYLVGLRQALSDTQVNVIELVPPFVGDTEIVQNYDGKVKLPPALSLQDFVKQVFEQLDNTPAKELKEVVAGTSADRVNGWRSGIDPLLKKLELGG</sequence>
<dbReference type="InterPro" id="IPR002347">
    <property type="entry name" value="SDR_fam"/>
</dbReference>
<gene>
    <name evidence="3" type="ORF">BDY17DRAFT_258483</name>
</gene>
<dbReference type="PANTHER" id="PTHR43669">
    <property type="entry name" value="5-KETO-D-GLUCONATE 5-REDUCTASE"/>
    <property type="match status" value="1"/>
</dbReference>
<dbReference type="AlphaFoldDB" id="A0A6A6PFW4"/>
<dbReference type="SUPFAM" id="SSF51735">
    <property type="entry name" value="NAD(P)-binding Rossmann-fold domains"/>
    <property type="match status" value="1"/>
</dbReference>
<organism evidence="3 4">
    <name type="scientific">Neohortaea acidophila</name>
    <dbReference type="NCBI Taxonomy" id="245834"/>
    <lineage>
        <taxon>Eukaryota</taxon>
        <taxon>Fungi</taxon>
        <taxon>Dikarya</taxon>
        <taxon>Ascomycota</taxon>
        <taxon>Pezizomycotina</taxon>
        <taxon>Dothideomycetes</taxon>
        <taxon>Dothideomycetidae</taxon>
        <taxon>Mycosphaerellales</taxon>
        <taxon>Teratosphaeriaceae</taxon>
        <taxon>Neohortaea</taxon>
    </lineage>
</organism>
<evidence type="ECO:0000256" key="2">
    <source>
        <dbReference type="ARBA" id="ARBA00023002"/>
    </source>
</evidence>
<comment type="similarity">
    <text evidence="1">Belongs to the short-chain dehydrogenases/reductases (SDR) family.</text>
</comment>
<keyword evidence="4" id="KW-1185">Reference proteome</keyword>
<dbReference type="PRINTS" id="PR01167">
    <property type="entry name" value="INSADHFAMILY"/>
</dbReference>
<evidence type="ECO:0000256" key="1">
    <source>
        <dbReference type="ARBA" id="ARBA00006484"/>
    </source>
</evidence>
<evidence type="ECO:0000313" key="4">
    <source>
        <dbReference type="Proteomes" id="UP000799767"/>
    </source>
</evidence>
<dbReference type="GO" id="GO:0016491">
    <property type="term" value="F:oxidoreductase activity"/>
    <property type="evidence" value="ECO:0007669"/>
    <property type="project" value="UniProtKB-KW"/>
</dbReference>
<protein>
    <submittedName>
        <fullName evidence="3">Short-chain dehydrogenase/reductase-like protein SDR</fullName>
    </submittedName>
</protein>
<dbReference type="EMBL" id="MU001643">
    <property type="protein sequence ID" value="KAF2478868.1"/>
    <property type="molecule type" value="Genomic_DNA"/>
</dbReference>
<name>A0A6A6PFW4_9PEZI</name>
<dbReference type="InterPro" id="IPR036291">
    <property type="entry name" value="NAD(P)-bd_dom_sf"/>
</dbReference>
<keyword evidence="2" id="KW-0560">Oxidoreductase</keyword>